<name>A0A9P5PRB9_9AGAR</name>
<evidence type="ECO:0000313" key="2">
    <source>
        <dbReference type="Proteomes" id="UP000772434"/>
    </source>
</evidence>
<evidence type="ECO:0008006" key="3">
    <source>
        <dbReference type="Google" id="ProtNLM"/>
    </source>
</evidence>
<dbReference type="AlphaFoldDB" id="A0A9P5PRB9"/>
<organism evidence="1 2">
    <name type="scientific">Rhodocollybia butyracea</name>
    <dbReference type="NCBI Taxonomy" id="206335"/>
    <lineage>
        <taxon>Eukaryota</taxon>
        <taxon>Fungi</taxon>
        <taxon>Dikarya</taxon>
        <taxon>Basidiomycota</taxon>
        <taxon>Agaricomycotina</taxon>
        <taxon>Agaricomycetes</taxon>
        <taxon>Agaricomycetidae</taxon>
        <taxon>Agaricales</taxon>
        <taxon>Marasmiineae</taxon>
        <taxon>Omphalotaceae</taxon>
        <taxon>Rhodocollybia</taxon>
    </lineage>
</organism>
<dbReference type="OrthoDB" id="4062651at2759"/>
<gene>
    <name evidence="1" type="ORF">BDP27DRAFT_1225305</name>
</gene>
<feature type="non-terminal residue" evidence="1">
    <location>
        <position position="1"/>
    </location>
</feature>
<proteinExistence type="predicted"/>
<keyword evidence="2" id="KW-1185">Reference proteome</keyword>
<evidence type="ECO:0000313" key="1">
    <source>
        <dbReference type="EMBL" id="KAF9067777.1"/>
    </source>
</evidence>
<dbReference type="InterPro" id="IPR011009">
    <property type="entry name" value="Kinase-like_dom_sf"/>
</dbReference>
<reference evidence="1" key="1">
    <citation type="submission" date="2020-11" db="EMBL/GenBank/DDBJ databases">
        <authorList>
            <consortium name="DOE Joint Genome Institute"/>
            <person name="Ahrendt S."/>
            <person name="Riley R."/>
            <person name="Andreopoulos W."/>
            <person name="Labutti K."/>
            <person name="Pangilinan J."/>
            <person name="Ruiz-Duenas F.J."/>
            <person name="Barrasa J.M."/>
            <person name="Sanchez-Garcia M."/>
            <person name="Camarero S."/>
            <person name="Miyauchi S."/>
            <person name="Serrano A."/>
            <person name="Linde D."/>
            <person name="Babiker R."/>
            <person name="Drula E."/>
            <person name="Ayuso-Fernandez I."/>
            <person name="Pacheco R."/>
            <person name="Padilla G."/>
            <person name="Ferreira P."/>
            <person name="Barriuso J."/>
            <person name="Kellner H."/>
            <person name="Castanera R."/>
            <person name="Alfaro M."/>
            <person name="Ramirez L."/>
            <person name="Pisabarro A.G."/>
            <person name="Kuo A."/>
            <person name="Tritt A."/>
            <person name="Lipzen A."/>
            <person name="He G."/>
            <person name="Yan M."/>
            <person name="Ng V."/>
            <person name="Cullen D."/>
            <person name="Martin F."/>
            <person name="Rosso M.-N."/>
            <person name="Henrissat B."/>
            <person name="Hibbett D."/>
            <person name="Martinez A.T."/>
            <person name="Grigoriev I.V."/>
        </authorList>
    </citation>
    <scope>NUCLEOTIDE SEQUENCE</scope>
    <source>
        <strain evidence="1">AH 40177</strain>
    </source>
</reference>
<protein>
    <recommendedName>
        <fullName evidence="3">Protein kinase domain-containing protein</fullName>
    </recommendedName>
</protein>
<comment type="caution">
    <text evidence="1">The sequence shown here is derived from an EMBL/GenBank/DDBJ whole genome shotgun (WGS) entry which is preliminary data.</text>
</comment>
<dbReference type="SUPFAM" id="SSF56112">
    <property type="entry name" value="Protein kinase-like (PK-like)"/>
    <property type="match status" value="1"/>
</dbReference>
<dbReference type="EMBL" id="JADNRY010000068">
    <property type="protein sequence ID" value="KAF9067777.1"/>
    <property type="molecule type" value="Genomic_DNA"/>
</dbReference>
<sequence length="96" mass="10594">LSLVAMEYVEGQSLEDLYGIAPLSPDVQQAVQMALEILQMGNFVFGDLRRPNVMLANGTQPVNERIHFIDSNWAGKEGPRAFSVVQKDHIQGALVL</sequence>
<dbReference type="Proteomes" id="UP000772434">
    <property type="component" value="Unassembled WGS sequence"/>
</dbReference>
<accession>A0A9P5PRB9</accession>